<dbReference type="SUPFAM" id="SSF50156">
    <property type="entry name" value="PDZ domain-like"/>
    <property type="match status" value="1"/>
</dbReference>
<keyword evidence="5" id="KW-0963">Cytoplasm</keyword>
<dbReference type="InterPro" id="IPR017452">
    <property type="entry name" value="GPCR_Rhodpsn_7TM"/>
</dbReference>
<dbReference type="Pfam" id="PF00595">
    <property type="entry name" value="PDZ"/>
    <property type="match status" value="1"/>
</dbReference>
<dbReference type="Gene3D" id="1.20.1070.10">
    <property type="entry name" value="Rhodopsin 7-helix transmembrane proteins"/>
    <property type="match status" value="1"/>
</dbReference>
<dbReference type="FunFam" id="2.30.42.10:FF:000096">
    <property type="entry name" value="PDZ domain-containing protein 11"/>
    <property type="match status" value="1"/>
</dbReference>
<dbReference type="PRINTS" id="PR01157">
    <property type="entry name" value="P2YPURNOCPTR"/>
</dbReference>
<dbReference type="SUPFAM" id="SSF81321">
    <property type="entry name" value="Family A G protein-coupled receptor-like"/>
    <property type="match status" value="1"/>
</dbReference>
<dbReference type="InterPro" id="IPR000018">
    <property type="entry name" value="P2Y4"/>
</dbReference>
<evidence type="ECO:0000256" key="13">
    <source>
        <dbReference type="ARBA" id="ARBA00039345"/>
    </source>
</evidence>
<dbReference type="InterPro" id="IPR036034">
    <property type="entry name" value="PDZ_sf"/>
</dbReference>
<evidence type="ECO:0000256" key="15">
    <source>
        <dbReference type="ARBA" id="ARBA00063708"/>
    </source>
</evidence>
<evidence type="ECO:0000256" key="5">
    <source>
        <dbReference type="ARBA" id="ARBA00022490"/>
    </source>
</evidence>
<feature type="transmembrane region" description="Helical" evidence="17">
    <location>
        <begin position="357"/>
        <end position="383"/>
    </location>
</feature>
<dbReference type="PROSITE" id="PS50262">
    <property type="entry name" value="G_PROTEIN_RECEP_F1_2"/>
    <property type="match status" value="1"/>
</dbReference>
<sequence>MDTRIPYDDYPVVFLPAYENPPAWIPPHERVYHPDYNNELTQFLPRIVTLKKPPGAQLGFNIRGGKASQLGIFISKVIPDSDAHRAGLQEGDQVLAVNDVDFQDIEHSKAVEILKTAREISMRVRFFPYSISRQLEKLEFCWDCNETETKLWHVGKSLELAKGAMTSSESLLFTSLGPSQSSGDGRCTFNEEFKFILLPVSYAVVFVLGLALNAPTLWLFLFRLRPWDATATYMFHLALSDTLYVLSLPTLVYYYAARNHWPFGTAFCKFVRFLFYWNLYCSVLFLTCISVHRYLGICHPLRALRWGRPRFASLLCLAVWLVVAGCLVPNLFFVTTSPSGTTILCHDTTRPEEFDHYVHFSSAIMVLLFGLPFLVTLVCYGLMARRLYRPLPGAGQSSSRLRTLRTIAVVLTVFAVCFVPFHITRTVYYLARLLKADCQVLNTVNVVYKVTRPLASANSCLDPVLYLFTGDKYRRQLQRLCRGTGPQPRTMASSLALVTLHEESSRWADTHQDVIFPTYGGDRL</sequence>
<dbReference type="FunFam" id="1.20.1070.10:FF:000017">
    <property type="entry name" value="lysophosphatidic acid receptor 4"/>
    <property type="match status" value="1"/>
</dbReference>
<reference evidence="20" key="1">
    <citation type="submission" date="2020-03" db="EMBL/GenBank/DDBJ databases">
        <title>Studies in the Genomics of Life Span.</title>
        <authorList>
            <person name="Glass D."/>
        </authorList>
    </citation>
    <scope>NUCLEOTIDE SEQUENCE</scope>
    <source>
        <strain evidence="20">LTLLF</strain>
        <tissue evidence="20">Muscle</tissue>
    </source>
</reference>
<evidence type="ECO:0000256" key="4">
    <source>
        <dbReference type="ARBA" id="ARBA00022475"/>
    </source>
</evidence>
<dbReference type="Gene3D" id="2.30.42.10">
    <property type="match status" value="1"/>
</dbReference>
<dbReference type="EMBL" id="JAATJU010000800">
    <property type="protein sequence ID" value="KAH0520449.1"/>
    <property type="molecule type" value="Genomic_DNA"/>
</dbReference>
<proteinExistence type="inferred from homology"/>
<keyword evidence="7 17" id="KW-1133">Transmembrane helix</keyword>
<evidence type="ECO:0000256" key="17">
    <source>
        <dbReference type="SAM" id="Phobius"/>
    </source>
</evidence>
<dbReference type="GO" id="GO:0005886">
    <property type="term" value="C:plasma membrane"/>
    <property type="evidence" value="ECO:0007669"/>
    <property type="project" value="UniProtKB-SubCell"/>
</dbReference>
<comment type="subcellular location">
    <subcellularLocation>
        <location evidence="2">Cell membrane</location>
        <topology evidence="2">Multi-pass membrane protein</topology>
    </subcellularLocation>
    <subcellularLocation>
        <location evidence="1">Cytoplasm</location>
    </subcellularLocation>
</comment>
<dbReference type="InterPro" id="IPR000276">
    <property type="entry name" value="GPCR_Rhodpsn"/>
</dbReference>
<feature type="transmembrane region" description="Helical" evidence="17">
    <location>
        <begin position="275"/>
        <end position="295"/>
    </location>
</feature>
<evidence type="ECO:0000313" key="20">
    <source>
        <dbReference type="EMBL" id="KAH0520449.1"/>
    </source>
</evidence>
<dbReference type="SMART" id="SM00228">
    <property type="entry name" value="PDZ"/>
    <property type="match status" value="1"/>
</dbReference>
<dbReference type="PRINTS" id="PR01066">
    <property type="entry name" value="P2Y4PRNOCPTR"/>
</dbReference>
<dbReference type="CDD" id="cd06752">
    <property type="entry name" value="PDZ_PDZD11-like"/>
    <property type="match status" value="1"/>
</dbReference>
<dbReference type="PROSITE" id="PS50106">
    <property type="entry name" value="PDZ"/>
    <property type="match status" value="1"/>
</dbReference>
<evidence type="ECO:0000259" key="18">
    <source>
        <dbReference type="PROSITE" id="PS50106"/>
    </source>
</evidence>
<comment type="function">
    <text evidence="14">Mediates docking of ADAM10 to zonula adherens by interacting with PLEKHA7 which is required for PLEKHA7 to interact with the ADAM10-binding protein TSPAN33.</text>
</comment>
<keyword evidence="10" id="KW-1015">Disulfide bond</keyword>
<evidence type="ECO:0000256" key="3">
    <source>
        <dbReference type="ARBA" id="ARBA00021864"/>
    </source>
</evidence>
<feature type="transmembrane region" description="Helical" evidence="17">
    <location>
        <begin position="233"/>
        <end position="255"/>
    </location>
</feature>
<comment type="similarity">
    <text evidence="16">Belongs to the G-protein coupled receptor 1 family.</text>
</comment>
<accession>A0A8J6L4L5</accession>
<dbReference type="PANTHER" id="PTHR24231">
    <property type="entry name" value="PURINOCEPTOR-RELATED G-PROTEIN COUPLED RECEPTOR"/>
    <property type="match status" value="1"/>
</dbReference>
<dbReference type="AlphaFoldDB" id="A0A8J6L4L5"/>
<evidence type="ECO:0000313" key="21">
    <source>
        <dbReference type="Proteomes" id="UP000710432"/>
    </source>
</evidence>
<dbReference type="GO" id="GO:0045030">
    <property type="term" value="F:G protein-coupled UTP receptor activity"/>
    <property type="evidence" value="ECO:0007669"/>
    <property type="project" value="TreeGrafter"/>
</dbReference>
<evidence type="ECO:0000256" key="9">
    <source>
        <dbReference type="ARBA" id="ARBA00023136"/>
    </source>
</evidence>
<organism evidence="20 21">
    <name type="scientific">Microtus ochrogaster</name>
    <name type="common">Prairie vole</name>
    <dbReference type="NCBI Taxonomy" id="79684"/>
    <lineage>
        <taxon>Eukaryota</taxon>
        <taxon>Metazoa</taxon>
        <taxon>Chordata</taxon>
        <taxon>Craniata</taxon>
        <taxon>Vertebrata</taxon>
        <taxon>Euteleostomi</taxon>
        <taxon>Mammalia</taxon>
        <taxon>Eutheria</taxon>
        <taxon>Euarchontoglires</taxon>
        <taxon>Glires</taxon>
        <taxon>Rodentia</taxon>
        <taxon>Myomorpha</taxon>
        <taxon>Muroidea</taxon>
        <taxon>Cricetidae</taxon>
        <taxon>Arvicolinae</taxon>
        <taxon>Microtus</taxon>
    </lineage>
</organism>
<dbReference type="GO" id="GO:0045028">
    <property type="term" value="F:G protein-coupled purinergic nucleotide receptor activity"/>
    <property type="evidence" value="ECO:0007669"/>
    <property type="project" value="InterPro"/>
</dbReference>
<feature type="transmembrane region" description="Helical" evidence="17">
    <location>
        <begin position="404"/>
        <end position="423"/>
    </location>
</feature>
<comment type="subunit">
    <text evidence="15">Interacts with ATP2B1, ATP2B2, ATP2B3, ATP2B4 and ATP7A. Interacts with PLEKHA7 (via WW domains) at zonula adherens; this interaction is essential for the interaction between PLEKHA7 and the ADAM10-binding protein TSPAN33. Interacts with SLC5A6.</text>
</comment>
<feature type="domain" description="G-protein coupled receptors family 1 profile" evidence="19">
    <location>
        <begin position="212"/>
        <end position="466"/>
    </location>
</feature>
<dbReference type="Proteomes" id="UP000710432">
    <property type="component" value="Unassembled WGS sequence"/>
</dbReference>
<evidence type="ECO:0000256" key="1">
    <source>
        <dbReference type="ARBA" id="ARBA00004496"/>
    </source>
</evidence>
<evidence type="ECO:0000256" key="6">
    <source>
        <dbReference type="ARBA" id="ARBA00022692"/>
    </source>
</evidence>
<feature type="domain" description="PDZ" evidence="18">
    <location>
        <begin position="47"/>
        <end position="117"/>
    </location>
</feature>
<evidence type="ECO:0000259" key="19">
    <source>
        <dbReference type="PROSITE" id="PS50262"/>
    </source>
</evidence>
<feature type="transmembrane region" description="Helical" evidence="17">
    <location>
        <begin position="311"/>
        <end position="332"/>
    </location>
</feature>
<dbReference type="PROSITE" id="PS00237">
    <property type="entry name" value="G_PROTEIN_RECEP_F1_1"/>
    <property type="match status" value="1"/>
</dbReference>
<keyword evidence="11 16" id="KW-0675">Receptor</keyword>
<name>A0A8J6L4L5_MICOH</name>
<evidence type="ECO:0000256" key="16">
    <source>
        <dbReference type="RuleBase" id="RU000688"/>
    </source>
</evidence>
<evidence type="ECO:0000256" key="7">
    <source>
        <dbReference type="ARBA" id="ARBA00022989"/>
    </source>
</evidence>
<evidence type="ECO:0000256" key="11">
    <source>
        <dbReference type="ARBA" id="ARBA00023170"/>
    </source>
</evidence>
<dbReference type="GO" id="GO:0046931">
    <property type="term" value="P:pore complex assembly"/>
    <property type="evidence" value="ECO:0007669"/>
    <property type="project" value="UniProtKB-ARBA"/>
</dbReference>
<gene>
    <name evidence="20" type="ORF">LTLLF_206020</name>
</gene>
<dbReference type="PRINTS" id="PR00237">
    <property type="entry name" value="GPCRRHODOPSN"/>
</dbReference>
<keyword evidence="12 16" id="KW-0807">Transducer</keyword>
<dbReference type="Pfam" id="PF00001">
    <property type="entry name" value="7tm_1"/>
    <property type="match status" value="1"/>
</dbReference>
<dbReference type="PANTHER" id="PTHR24231:SF21">
    <property type="entry name" value="P2Y PURINOCEPTOR 4"/>
    <property type="match status" value="1"/>
</dbReference>
<evidence type="ECO:0000256" key="10">
    <source>
        <dbReference type="ARBA" id="ARBA00023157"/>
    </source>
</evidence>
<keyword evidence="8 16" id="KW-0297">G-protein coupled receptor</keyword>
<dbReference type="GO" id="GO:0005737">
    <property type="term" value="C:cytoplasm"/>
    <property type="evidence" value="ECO:0007669"/>
    <property type="project" value="UniProtKB-SubCell"/>
</dbReference>
<comment type="caution">
    <text evidence="20">The sequence shown here is derived from an EMBL/GenBank/DDBJ whole genome shotgun (WGS) entry which is preliminary data.</text>
</comment>
<evidence type="ECO:0000256" key="12">
    <source>
        <dbReference type="ARBA" id="ARBA00023224"/>
    </source>
</evidence>
<dbReference type="CDD" id="cd15374">
    <property type="entry name" value="7tmA_P2Y4"/>
    <property type="match status" value="1"/>
</dbReference>
<keyword evidence="9 17" id="KW-0472">Membrane</keyword>
<evidence type="ECO:0000256" key="14">
    <source>
        <dbReference type="ARBA" id="ARBA00054126"/>
    </source>
</evidence>
<dbReference type="InterPro" id="IPR001478">
    <property type="entry name" value="PDZ"/>
</dbReference>
<evidence type="ECO:0000256" key="8">
    <source>
        <dbReference type="ARBA" id="ARBA00023040"/>
    </source>
</evidence>
<dbReference type="GO" id="GO:0046930">
    <property type="term" value="C:pore complex"/>
    <property type="evidence" value="ECO:0007669"/>
    <property type="project" value="UniProtKB-ARBA"/>
</dbReference>
<keyword evidence="6 16" id="KW-0812">Transmembrane</keyword>
<protein>
    <recommendedName>
        <fullName evidence="3">P2Y purinoceptor 4</fullName>
    </recommendedName>
    <alternativeName>
        <fullName evidence="13">PDZ domain-containing protein 11</fullName>
    </alternativeName>
</protein>
<evidence type="ECO:0000256" key="2">
    <source>
        <dbReference type="ARBA" id="ARBA00004651"/>
    </source>
</evidence>
<dbReference type="GO" id="GO:0030321">
    <property type="term" value="P:transepithelial chloride transport"/>
    <property type="evidence" value="ECO:0007669"/>
    <property type="project" value="InterPro"/>
</dbReference>
<keyword evidence="4" id="KW-1003">Cell membrane</keyword>
<feature type="transmembrane region" description="Helical" evidence="17">
    <location>
        <begin position="196"/>
        <end position="221"/>
    </location>
</feature>